<proteinExistence type="predicted"/>
<evidence type="ECO:0000313" key="1">
    <source>
        <dbReference type="EMBL" id="KAJ0172554.1"/>
    </source>
</evidence>
<dbReference type="Proteomes" id="UP000824533">
    <property type="component" value="Linkage Group LG21"/>
</dbReference>
<evidence type="ECO:0000313" key="2">
    <source>
        <dbReference type="Proteomes" id="UP000824533"/>
    </source>
</evidence>
<accession>A0ACC1CMA9</accession>
<comment type="caution">
    <text evidence="1">The sequence shown here is derived from an EMBL/GenBank/DDBJ whole genome shotgun (WGS) entry which is preliminary data.</text>
</comment>
<protein>
    <submittedName>
        <fullName evidence="1">Uncharacterized protein</fullName>
    </submittedName>
</protein>
<dbReference type="EMBL" id="CM034407">
    <property type="protein sequence ID" value="KAJ0172554.1"/>
    <property type="molecule type" value="Genomic_DNA"/>
</dbReference>
<sequence>MLHICLSVINSLVALSPLCEEHAAYLGSIHARSTLSTREKYQPLFLKRYQASEMATLWQNTLNFVVQNGKCRFHRNVLNCPLLSCAANIVGFRNIHFQELNKNFKYISNEKTELKVDPVTMKLNKRPDRPLCIIMSWMMAKPKHTQKYAELYLPYGFDVVIVSCSPMQLMWPAKGSKVIAADLMKFIESNENFGPLVVHGFSVGAYLWAELLVQSLGDKRRYQPQLDRVAAQVWDSPADIYEIPVGLSKAVFPKNKLLQTSLRTYATTHMKVFHNVATKHYMRATEVYHDTPCHAPGLFLVSKTDPVGTVERSRRAYSMWVDMGIRCNFKCWDKSPHVQHYIHHPEEYLAALHHHLEECGIFRSQKLRMSL</sequence>
<name>A0ACC1CMA9_9NEOP</name>
<gene>
    <name evidence="1" type="ORF">K1T71_011693</name>
</gene>
<organism evidence="1 2">
    <name type="scientific">Dendrolimus kikuchii</name>
    <dbReference type="NCBI Taxonomy" id="765133"/>
    <lineage>
        <taxon>Eukaryota</taxon>
        <taxon>Metazoa</taxon>
        <taxon>Ecdysozoa</taxon>
        <taxon>Arthropoda</taxon>
        <taxon>Hexapoda</taxon>
        <taxon>Insecta</taxon>
        <taxon>Pterygota</taxon>
        <taxon>Neoptera</taxon>
        <taxon>Endopterygota</taxon>
        <taxon>Lepidoptera</taxon>
        <taxon>Glossata</taxon>
        <taxon>Ditrysia</taxon>
        <taxon>Bombycoidea</taxon>
        <taxon>Lasiocampidae</taxon>
        <taxon>Dendrolimus</taxon>
    </lineage>
</organism>
<keyword evidence="2" id="KW-1185">Reference proteome</keyword>
<reference evidence="1 2" key="1">
    <citation type="journal article" date="2021" name="Front. Genet.">
        <title>Chromosome-Level Genome Assembly Reveals Significant Gene Expansion in the Toll and IMD Signaling Pathways of Dendrolimus kikuchii.</title>
        <authorList>
            <person name="Zhou J."/>
            <person name="Wu P."/>
            <person name="Xiong Z."/>
            <person name="Liu N."/>
            <person name="Zhao N."/>
            <person name="Ji M."/>
            <person name="Qiu Y."/>
            <person name="Yang B."/>
        </authorList>
    </citation>
    <scope>NUCLEOTIDE SEQUENCE [LARGE SCALE GENOMIC DNA]</scope>
    <source>
        <strain evidence="1">Ann1</strain>
    </source>
</reference>